<dbReference type="AlphaFoldDB" id="A0A6G9VQP1"/>
<proteinExistence type="predicted"/>
<sequence length="83" mass="9826">MNILQLEEKLKELSVRKDSYSLYGGFPNEAYCISQFENTWEVYYSERGLKTNMKIFSDEASACEYFFHLLIKNVLKKEHLSLC</sequence>
<accession>A0A6G9VQP1</accession>
<evidence type="ECO:0000313" key="2">
    <source>
        <dbReference type="Proteomes" id="UP000502831"/>
    </source>
</evidence>
<name>A0A6G9VQP1_9BACT</name>
<organism evidence="1 2">
    <name type="scientific">Sulfurospirillum diekertiae</name>
    <dbReference type="NCBI Taxonomy" id="1854492"/>
    <lineage>
        <taxon>Bacteria</taxon>
        <taxon>Pseudomonadati</taxon>
        <taxon>Campylobacterota</taxon>
        <taxon>Epsilonproteobacteria</taxon>
        <taxon>Campylobacterales</taxon>
        <taxon>Sulfurospirillaceae</taxon>
        <taxon>Sulfurospirillum</taxon>
    </lineage>
</organism>
<evidence type="ECO:0000313" key="1">
    <source>
        <dbReference type="EMBL" id="QIR75199.1"/>
    </source>
</evidence>
<protein>
    <submittedName>
        <fullName evidence="1">Uncharacterized protein</fullName>
    </submittedName>
</protein>
<dbReference type="Proteomes" id="UP000502831">
    <property type="component" value="Chromosome"/>
</dbReference>
<reference evidence="1 2" key="1">
    <citation type="journal article" date="2017" name="Environ. Sci. Technol.">
        <title>Organohalide Respiration with Chlorinated Ethenes under Low pH Conditions.</title>
        <authorList>
            <person name="Yang Y."/>
            <person name="Capiro N.L."/>
            <person name="Marcet T.F."/>
            <person name="Yan J."/>
            <person name="Pennell K.D."/>
            <person name="Loffler F.E."/>
        </authorList>
    </citation>
    <scope>NUCLEOTIDE SEQUENCE [LARGE SCALE GENOMIC DNA]</scope>
    <source>
        <strain evidence="1 2">ACSDCE</strain>
    </source>
</reference>
<dbReference type="RefSeq" id="WP_167749280.1">
    <property type="nucleotide sequence ID" value="NZ_CP039734.2"/>
</dbReference>
<dbReference type="EMBL" id="CP039734">
    <property type="protein sequence ID" value="QIR75199.1"/>
    <property type="molecule type" value="Genomic_DNA"/>
</dbReference>
<gene>
    <name evidence="1" type="ORF">FA584_02785</name>
</gene>